<feature type="transmembrane region" description="Helical" evidence="7">
    <location>
        <begin position="34"/>
        <end position="57"/>
    </location>
</feature>
<feature type="transmembrane region" description="Helical" evidence="7">
    <location>
        <begin position="69"/>
        <end position="91"/>
    </location>
</feature>
<dbReference type="InterPro" id="IPR011701">
    <property type="entry name" value="MFS"/>
</dbReference>
<dbReference type="EMBL" id="VLKE01000001">
    <property type="protein sequence ID" value="TWH70155.1"/>
    <property type="molecule type" value="Genomic_DNA"/>
</dbReference>
<feature type="region of interest" description="Disordered" evidence="6">
    <location>
        <begin position="215"/>
        <end position="282"/>
    </location>
</feature>
<evidence type="ECO:0000256" key="3">
    <source>
        <dbReference type="ARBA" id="ARBA00022692"/>
    </source>
</evidence>
<dbReference type="PANTHER" id="PTHR43124">
    <property type="entry name" value="PURINE EFFLUX PUMP PBUE"/>
    <property type="match status" value="1"/>
</dbReference>
<keyword evidence="5 7" id="KW-0472">Membrane</keyword>
<dbReference type="AlphaFoldDB" id="A0A562IHF3"/>
<evidence type="ECO:0000313" key="9">
    <source>
        <dbReference type="EMBL" id="TWH70155.1"/>
    </source>
</evidence>
<dbReference type="PANTHER" id="PTHR43124:SF3">
    <property type="entry name" value="CHLORAMPHENICOL EFFLUX PUMP RV0191"/>
    <property type="match status" value="1"/>
</dbReference>
<keyword evidence="4 7" id="KW-1133">Transmembrane helix</keyword>
<evidence type="ECO:0000259" key="8">
    <source>
        <dbReference type="PROSITE" id="PS50850"/>
    </source>
</evidence>
<evidence type="ECO:0000256" key="4">
    <source>
        <dbReference type="ARBA" id="ARBA00022989"/>
    </source>
</evidence>
<sequence>MARSGGAGQDGDPGGGSGWTLTARLPGGPELRRVVLLLGAVLALNGADVGTVGAAAVQLEADLGISHAQLGLLATASSGVGVLACVPLGVLADRTNRVRLLVITIALWAAAMVAGGLAPDYRWLLASRLLLGAAVAAAGPVVVSLTGDFIPPAERATVLGWILTGEIVGAGLGLVAGGELAALLSWRAAFFLLAVVSAGLAVALWRLLPEPARRGAGWPSPPGDGSGRARPDAGRRSADRAQAAVSARGIGPARTGCCGTIRTSGPSPGPRSICCRSPPTGD</sequence>
<accession>A0A562IHF3</accession>
<keyword evidence="10" id="KW-1185">Reference proteome</keyword>
<dbReference type="GO" id="GO:0022857">
    <property type="term" value="F:transmembrane transporter activity"/>
    <property type="evidence" value="ECO:0007669"/>
    <property type="project" value="InterPro"/>
</dbReference>
<feature type="region of interest" description="Disordered" evidence="6">
    <location>
        <begin position="1"/>
        <end position="22"/>
    </location>
</feature>
<evidence type="ECO:0000256" key="7">
    <source>
        <dbReference type="SAM" id="Phobius"/>
    </source>
</evidence>
<organism evidence="9 10">
    <name type="scientific">Micromonospora olivasterospora</name>
    <dbReference type="NCBI Taxonomy" id="1880"/>
    <lineage>
        <taxon>Bacteria</taxon>
        <taxon>Bacillati</taxon>
        <taxon>Actinomycetota</taxon>
        <taxon>Actinomycetes</taxon>
        <taxon>Micromonosporales</taxon>
        <taxon>Micromonosporaceae</taxon>
        <taxon>Micromonospora</taxon>
    </lineage>
</organism>
<evidence type="ECO:0000256" key="5">
    <source>
        <dbReference type="ARBA" id="ARBA00023136"/>
    </source>
</evidence>
<evidence type="ECO:0000313" key="10">
    <source>
        <dbReference type="Proteomes" id="UP000319825"/>
    </source>
</evidence>
<name>A0A562IHF3_MICOL</name>
<dbReference type="Pfam" id="PF07690">
    <property type="entry name" value="MFS_1"/>
    <property type="match status" value="1"/>
</dbReference>
<feature type="transmembrane region" description="Helical" evidence="7">
    <location>
        <begin position="158"/>
        <end position="176"/>
    </location>
</feature>
<protein>
    <submittedName>
        <fullName evidence="9">MFS transporter</fullName>
    </submittedName>
</protein>
<dbReference type="RefSeq" id="WP_145776511.1">
    <property type="nucleotide sequence ID" value="NZ_VLKE01000001.1"/>
</dbReference>
<keyword evidence="2" id="KW-1003">Cell membrane</keyword>
<feature type="compositionally biased region" description="Gly residues" evidence="6">
    <location>
        <begin position="1"/>
        <end position="18"/>
    </location>
</feature>
<reference evidence="9 10" key="1">
    <citation type="submission" date="2019-07" db="EMBL/GenBank/DDBJ databases">
        <title>R&amp;d 2014.</title>
        <authorList>
            <person name="Klenk H.-P."/>
        </authorList>
    </citation>
    <scope>NUCLEOTIDE SEQUENCE [LARGE SCALE GENOMIC DNA]</scope>
    <source>
        <strain evidence="9 10">DSM 43868</strain>
    </source>
</reference>
<dbReference type="Gene3D" id="1.20.1250.20">
    <property type="entry name" value="MFS general substrate transporter like domains"/>
    <property type="match status" value="1"/>
</dbReference>
<dbReference type="GO" id="GO:0005886">
    <property type="term" value="C:plasma membrane"/>
    <property type="evidence" value="ECO:0007669"/>
    <property type="project" value="UniProtKB-SubCell"/>
</dbReference>
<dbReference type="PROSITE" id="PS50850">
    <property type="entry name" value="MFS"/>
    <property type="match status" value="1"/>
</dbReference>
<comment type="subcellular location">
    <subcellularLocation>
        <location evidence="1">Cell membrane</location>
        <topology evidence="1">Multi-pass membrane protein</topology>
    </subcellularLocation>
</comment>
<evidence type="ECO:0000256" key="6">
    <source>
        <dbReference type="SAM" id="MobiDB-lite"/>
    </source>
</evidence>
<feature type="transmembrane region" description="Helical" evidence="7">
    <location>
        <begin position="123"/>
        <end position="146"/>
    </location>
</feature>
<keyword evidence="3 7" id="KW-0812">Transmembrane</keyword>
<dbReference type="SUPFAM" id="SSF103473">
    <property type="entry name" value="MFS general substrate transporter"/>
    <property type="match status" value="1"/>
</dbReference>
<evidence type="ECO:0000256" key="1">
    <source>
        <dbReference type="ARBA" id="ARBA00004651"/>
    </source>
</evidence>
<dbReference type="InterPro" id="IPR050189">
    <property type="entry name" value="MFS_Efflux_Transporters"/>
</dbReference>
<dbReference type="Proteomes" id="UP000319825">
    <property type="component" value="Unassembled WGS sequence"/>
</dbReference>
<comment type="caution">
    <text evidence="9">The sequence shown here is derived from an EMBL/GenBank/DDBJ whole genome shotgun (WGS) entry which is preliminary data.</text>
</comment>
<feature type="transmembrane region" description="Helical" evidence="7">
    <location>
        <begin position="98"/>
        <end position="117"/>
    </location>
</feature>
<dbReference type="InterPro" id="IPR020846">
    <property type="entry name" value="MFS_dom"/>
</dbReference>
<dbReference type="OrthoDB" id="6057322at2"/>
<gene>
    <name evidence="9" type="ORF">JD77_05176</name>
</gene>
<proteinExistence type="predicted"/>
<dbReference type="InterPro" id="IPR036259">
    <property type="entry name" value="MFS_trans_sf"/>
</dbReference>
<evidence type="ECO:0000256" key="2">
    <source>
        <dbReference type="ARBA" id="ARBA00022475"/>
    </source>
</evidence>
<feature type="domain" description="Major facilitator superfamily (MFS) profile" evidence="8">
    <location>
        <begin position="34"/>
        <end position="282"/>
    </location>
</feature>
<feature type="transmembrane region" description="Helical" evidence="7">
    <location>
        <begin position="188"/>
        <end position="208"/>
    </location>
</feature>
<feature type="compositionally biased region" description="Basic and acidic residues" evidence="6">
    <location>
        <begin position="227"/>
        <end position="239"/>
    </location>
</feature>